<proteinExistence type="predicted"/>
<protein>
    <submittedName>
        <fullName evidence="4">TetR family transcriptional regulator</fullName>
    </submittedName>
</protein>
<accession>A0A0J8G7G7</accession>
<name>A0A0J8G7G7_9LIST</name>
<dbReference type="AlphaFoldDB" id="A0A0J8G7G7"/>
<dbReference type="SUPFAM" id="SSF46689">
    <property type="entry name" value="Homeodomain-like"/>
    <property type="match status" value="1"/>
</dbReference>
<evidence type="ECO:0000313" key="4">
    <source>
        <dbReference type="EMBL" id="KMT58552.1"/>
    </source>
</evidence>
<evidence type="ECO:0000256" key="1">
    <source>
        <dbReference type="ARBA" id="ARBA00023125"/>
    </source>
</evidence>
<dbReference type="PATRIC" id="fig|1430899.3.peg.2162"/>
<dbReference type="OrthoDB" id="9810250at2"/>
<dbReference type="Pfam" id="PF14278">
    <property type="entry name" value="TetR_C_8"/>
    <property type="match status" value="1"/>
</dbReference>
<dbReference type="PANTHER" id="PTHR43479:SF7">
    <property type="entry name" value="TETR-FAMILY TRANSCRIPTIONAL REGULATOR"/>
    <property type="match status" value="1"/>
</dbReference>
<dbReference type="InterPro" id="IPR001647">
    <property type="entry name" value="HTH_TetR"/>
</dbReference>
<dbReference type="PROSITE" id="PS50977">
    <property type="entry name" value="HTH_TETR_2"/>
    <property type="match status" value="1"/>
</dbReference>
<keyword evidence="1 2" id="KW-0238">DNA-binding</keyword>
<dbReference type="GO" id="GO:0003677">
    <property type="term" value="F:DNA binding"/>
    <property type="evidence" value="ECO:0007669"/>
    <property type="project" value="UniProtKB-UniRule"/>
</dbReference>
<dbReference type="RefSeq" id="WP_007475386.1">
    <property type="nucleotide sequence ID" value="NZ_KQ130619.1"/>
</dbReference>
<dbReference type="EMBL" id="AZHO01000028">
    <property type="protein sequence ID" value="KMT58552.1"/>
    <property type="molecule type" value="Genomic_DNA"/>
</dbReference>
<keyword evidence="5" id="KW-1185">Reference proteome</keyword>
<evidence type="ECO:0000259" key="3">
    <source>
        <dbReference type="PROSITE" id="PS50977"/>
    </source>
</evidence>
<gene>
    <name evidence="4" type="ORF">X560_2114</name>
</gene>
<dbReference type="PANTHER" id="PTHR43479">
    <property type="entry name" value="ACREF/ENVCD OPERON REPRESSOR-RELATED"/>
    <property type="match status" value="1"/>
</dbReference>
<feature type="DNA-binding region" description="H-T-H motif" evidence="2">
    <location>
        <begin position="29"/>
        <end position="48"/>
    </location>
</feature>
<dbReference type="Gene3D" id="1.10.357.10">
    <property type="entry name" value="Tetracycline Repressor, domain 2"/>
    <property type="match status" value="1"/>
</dbReference>
<feature type="domain" description="HTH tetR-type" evidence="3">
    <location>
        <begin position="6"/>
        <end position="66"/>
    </location>
</feature>
<dbReference type="Proteomes" id="UP000052258">
    <property type="component" value="Unassembled WGS sequence"/>
</dbReference>
<evidence type="ECO:0000313" key="5">
    <source>
        <dbReference type="Proteomes" id="UP000052258"/>
    </source>
</evidence>
<dbReference type="Pfam" id="PF00440">
    <property type="entry name" value="TetR_N"/>
    <property type="match status" value="1"/>
</dbReference>
<reference evidence="4 5" key="1">
    <citation type="journal article" date="2015" name="Genome Biol. Evol.">
        <title>Comparative Genomics of Listeria Sensu Lato: Genus-Wide Differences in Evolutionary Dynamics and the Progressive Gain of Complex, Potentially Pathogenicity-Related Traits through Lateral Gene Transfer.</title>
        <authorList>
            <person name="Chiara M."/>
            <person name="Caruso M."/>
            <person name="D'Erchia A.M."/>
            <person name="Manzari C."/>
            <person name="Fraccalvieri R."/>
            <person name="Goffredo E."/>
            <person name="Latorre L."/>
            <person name="Miccolupo A."/>
            <person name="Padalino I."/>
            <person name="Santagada G."/>
            <person name="Chiocco D."/>
            <person name="Pesole G."/>
            <person name="Horner D.S."/>
            <person name="Parisi A."/>
        </authorList>
    </citation>
    <scope>NUCLEOTIDE SEQUENCE [LARGE SCALE GENOMIC DNA]</scope>
    <source>
        <strain evidence="4 5">1991</strain>
    </source>
</reference>
<organism evidence="4 5">
    <name type="scientific">Listeria fleischmannii 1991</name>
    <dbReference type="NCBI Taxonomy" id="1430899"/>
    <lineage>
        <taxon>Bacteria</taxon>
        <taxon>Bacillati</taxon>
        <taxon>Bacillota</taxon>
        <taxon>Bacilli</taxon>
        <taxon>Bacillales</taxon>
        <taxon>Listeriaceae</taxon>
        <taxon>Listeria</taxon>
    </lineage>
</organism>
<dbReference type="InterPro" id="IPR050624">
    <property type="entry name" value="HTH-type_Tx_Regulator"/>
</dbReference>
<evidence type="ECO:0000256" key="2">
    <source>
        <dbReference type="PROSITE-ProRule" id="PRU00335"/>
    </source>
</evidence>
<dbReference type="InterPro" id="IPR009057">
    <property type="entry name" value="Homeodomain-like_sf"/>
</dbReference>
<comment type="caution">
    <text evidence="4">The sequence shown here is derived from an EMBL/GenBank/DDBJ whole genome shotgun (WGS) entry which is preliminary data.</text>
</comment>
<sequence>MDRRIRKTKKAFYEAFLKLLETQNLQQITVTAIVKEADVNRSTFYKHYTEKEDLLNEIIESVLGDLQAAYNDPYQRDTSFTAQNLQPYMIKIFDHVYKHQLFYRHVISSKISPNFQNRICHVIQDLVLRDATKSAIPKDLNPSILTSYQAHAIFGTIVYWVENNFSETSDYMSKQLFLILKTQHQLDSSK</sequence>
<dbReference type="InterPro" id="IPR039532">
    <property type="entry name" value="TetR_C_Firmicutes"/>
</dbReference>